<dbReference type="OrthoDB" id="1823096at2"/>
<dbReference type="STRING" id="1121131.SAMN02745229_02181"/>
<accession>A0A1M5ZDY6</accession>
<organism evidence="2 3">
    <name type="scientific">Butyrivibrio fibrisolvens DSM 3071</name>
    <dbReference type="NCBI Taxonomy" id="1121131"/>
    <lineage>
        <taxon>Bacteria</taxon>
        <taxon>Bacillati</taxon>
        <taxon>Bacillota</taxon>
        <taxon>Clostridia</taxon>
        <taxon>Lachnospirales</taxon>
        <taxon>Lachnospiraceae</taxon>
        <taxon>Butyrivibrio</taxon>
    </lineage>
</organism>
<dbReference type="SUPFAM" id="SSF47336">
    <property type="entry name" value="ACP-like"/>
    <property type="match status" value="1"/>
</dbReference>
<evidence type="ECO:0000259" key="1">
    <source>
        <dbReference type="PROSITE" id="PS50075"/>
    </source>
</evidence>
<dbReference type="RefSeq" id="WP_073387711.1">
    <property type="nucleotide sequence ID" value="NZ_FQXK01000017.1"/>
</dbReference>
<dbReference type="InterPro" id="IPR036736">
    <property type="entry name" value="ACP-like_sf"/>
</dbReference>
<evidence type="ECO:0000313" key="3">
    <source>
        <dbReference type="Proteomes" id="UP000184278"/>
    </source>
</evidence>
<reference evidence="3" key="1">
    <citation type="submission" date="2016-11" db="EMBL/GenBank/DDBJ databases">
        <authorList>
            <person name="Varghese N."/>
            <person name="Submissions S."/>
        </authorList>
    </citation>
    <scope>NUCLEOTIDE SEQUENCE [LARGE SCALE GENOMIC DNA]</scope>
    <source>
        <strain evidence="3">DSM 3071</strain>
    </source>
</reference>
<dbReference type="AlphaFoldDB" id="A0A1M5ZDY6"/>
<dbReference type="Gene3D" id="1.10.1200.10">
    <property type="entry name" value="ACP-like"/>
    <property type="match status" value="1"/>
</dbReference>
<evidence type="ECO:0000313" key="2">
    <source>
        <dbReference type="EMBL" id="SHI22402.1"/>
    </source>
</evidence>
<feature type="domain" description="Carrier" evidence="1">
    <location>
        <begin position="1"/>
        <end position="76"/>
    </location>
</feature>
<dbReference type="Proteomes" id="UP000184278">
    <property type="component" value="Unassembled WGS sequence"/>
</dbReference>
<dbReference type="Pfam" id="PF00550">
    <property type="entry name" value="PP-binding"/>
    <property type="match status" value="1"/>
</dbReference>
<protein>
    <submittedName>
        <fullName evidence="2">Acyl carrier protein</fullName>
    </submittedName>
</protein>
<proteinExistence type="predicted"/>
<dbReference type="PROSITE" id="PS50075">
    <property type="entry name" value="CARRIER"/>
    <property type="match status" value="1"/>
</dbReference>
<dbReference type="EMBL" id="FQXK01000017">
    <property type="protein sequence ID" value="SHI22402.1"/>
    <property type="molecule type" value="Genomic_DNA"/>
</dbReference>
<dbReference type="InterPro" id="IPR009081">
    <property type="entry name" value="PP-bd_ACP"/>
</dbReference>
<keyword evidence="3" id="KW-1185">Reference proteome</keyword>
<gene>
    <name evidence="2" type="ORF">SAMN02745229_02181</name>
</gene>
<sequence>MKTESIFKNLLAQYCDIAPQDMKNDMRLSEDLGLSSFDLMSFLGDMEDNFDVEINPDNLASVTTISEALQLLNMAYQEA</sequence>
<name>A0A1M5ZDY6_BUTFI</name>
<dbReference type="GeneID" id="89509655"/>